<keyword evidence="6" id="KW-1185">Reference proteome</keyword>
<comment type="similarity">
    <text evidence="1">Belongs to the SLBP family.</text>
</comment>
<evidence type="ECO:0000313" key="6">
    <source>
        <dbReference type="Proteomes" id="UP000291343"/>
    </source>
</evidence>
<evidence type="ECO:0000313" key="5">
    <source>
        <dbReference type="EMBL" id="RZF45083.1"/>
    </source>
</evidence>
<dbReference type="GO" id="GO:0051028">
    <property type="term" value="P:mRNA transport"/>
    <property type="evidence" value="ECO:0007669"/>
    <property type="project" value="TreeGrafter"/>
</dbReference>
<dbReference type="GO" id="GO:0005737">
    <property type="term" value="C:cytoplasm"/>
    <property type="evidence" value="ECO:0007669"/>
    <property type="project" value="TreeGrafter"/>
</dbReference>
<feature type="region of interest" description="Disordered" evidence="3">
    <location>
        <begin position="145"/>
        <end position="263"/>
    </location>
</feature>
<sequence length="305" mass="34118">MDTLNDRSWVDEMDDENSHHSKVFIQTPEKGEKQADTLCNSSRRKIFFVKDENGCDASLQNTNDGADLISPKTTSSYANILKSSPDANSCKLPVSDATPKKEAGKDFLQEDISLSSHLDVFHVESPCKGKVNTEVVDKDEFPELSPWSRKMKHPSKKSHTENNDCKDEVLKQTGRIENCADQNSDPVSRRRTVDAQDAKGRRLPPDDVLMPSPSKITRQSNRITENSPAASRTPRTPRNEFRKRQREFSSPASGGSSRNKYETDPAVLARRQKQIDYGKNTVGYDTYIASVPNSEGDVVVVILTE</sequence>
<feature type="compositionally biased region" description="Basic and acidic residues" evidence="3">
    <location>
        <begin position="158"/>
        <end position="170"/>
    </location>
</feature>
<dbReference type="InParanoid" id="A0A482XH04"/>
<evidence type="ECO:0000256" key="1">
    <source>
        <dbReference type="ARBA" id="ARBA00006151"/>
    </source>
</evidence>
<dbReference type="STRING" id="195883.A0A482XH04"/>
<name>A0A482XH04_LAOST</name>
<dbReference type="InterPro" id="IPR026502">
    <property type="entry name" value="SLBP1/SLBP2"/>
</dbReference>
<organism evidence="5 6">
    <name type="scientific">Laodelphax striatellus</name>
    <name type="common">Small brown planthopper</name>
    <name type="synonym">Delphax striatella</name>
    <dbReference type="NCBI Taxonomy" id="195883"/>
    <lineage>
        <taxon>Eukaryota</taxon>
        <taxon>Metazoa</taxon>
        <taxon>Ecdysozoa</taxon>
        <taxon>Arthropoda</taxon>
        <taxon>Hexapoda</taxon>
        <taxon>Insecta</taxon>
        <taxon>Pterygota</taxon>
        <taxon>Neoptera</taxon>
        <taxon>Paraneoptera</taxon>
        <taxon>Hemiptera</taxon>
        <taxon>Auchenorrhyncha</taxon>
        <taxon>Fulgoroidea</taxon>
        <taxon>Delphacidae</taxon>
        <taxon>Criomorphinae</taxon>
        <taxon>Laodelphax</taxon>
    </lineage>
</organism>
<feature type="compositionally biased region" description="Polar residues" evidence="3">
    <location>
        <begin position="214"/>
        <end position="236"/>
    </location>
</feature>
<dbReference type="Pfam" id="PF15247">
    <property type="entry name" value="SLBP_RNA_bind"/>
    <property type="match status" value="1"/>
</dbReference>
<dbReference type="FunCoup" id="A0A482XH04">
    <property type="interactions" value="1725"/>
</dbReference>
<dbReference type="EMBL" id="QKKF02010000">
    <property type="protein sequence ID" value="RZF45083.1"/>
    <property type="molecule type" value="Genomic_DNA"/>
</dbReference>
<comment type="caution">
    <text evidence="5">The sequence shown here is derived from an EMBL/GenBank/DDBJ whole genome shotgun (WGS) entry which is preliminary data.</text>
</comment>
<evidence type="ECO:0000259" key="4">
    <source>
        <dbReference type="Pfam" id="PF15247"/>
    </source>
</evidence>
<feature type="compositionally biased region" description="Basic and acidic residues" evidence="3">
    <location>
        <begin position="1"/>
        <end position="10"/>
    </location>
</feature>
<feature type="domain" description="Histone RNA hairpin-binding protein RNA-binding" evidence="4">
    <location>
        <begin position="263"/>
        <end position="295"/>
    </location>
</feature>
<dbReference type="GO" id="GO:0006398">
    <property type="term" value="P:mRNA 3'-end processing by stem-loop binding and cleavage"/>
    <property type="evidence" value="ECO:0007669"/>
    <property type="project" value="TreeGrafter"/>
</dbReference>
<dbReference type="GO" id="GO:0071207">
    <property type="term" value="F:histone pre-mRNA stem-loop binding"/>
    <property type="evidence" value="ECO:0007669"/>
    <property type="project" value="TreeGrafter"/>
</dbReference>
<feature type="compositionally biased region" description="Polar residues" evidence="3">
    <location>
        <begin position="248"/>
        <end position="258"/>
    </location>
</feature>
<dbReference type="AlphaFoldDB" id="A0A482XH04"/>
<evidence type="ECO:0000256" key="3">
    <source>
        <dbReference type="SAM" id="MobiDB-lite"/>
    </source>
</evidence>
<protein>
    <recommendedName>
        <fullName evidence="4">Histone RNA hairpin-binding protein RNA-binding domain-containing protein</fullName>
    </recommendedName>
</protein>
<evidence type="ECO:0000256" key="2">
    <source>
        <dbReference type="ARBA" id="ARBA00022884"/>
    </source>
</evidence>
<dbReference type="SMR" id="A0A482XH04"/>
<reference evidence="5 6" key="1">
    <citation type="journal article" date="2017" name="Gigascience">
        <title>Genome sequence of the small brown planthopper, Laodelphax striatellus.</title>
        <authorList>
            <person name="Zhu J."/>
            <person name="Jiang F."/>
            <person name="Wang X."/>
            <person name="Yang P."/>
            <person name="Bao Y."/>
            <person name="Zhao W."/>
            <person name="Wang W."/>
            <person name="Lu H."/>
            <person name="Wang Q."/>
            <person name="Cui N."/>
            <person name="Li J."/>
            <person name="Chen X."/>
            <person name="Luo L."/>
            <person name="Yu J."/>
            <person name="Kang L."/>
            <person name="Cui F."/>
        </authorList>
    </citation>
    <scope>NUCLEOTIDE SEQUENCE [LARGE SCALE GENOMIC DNA]</scope>
    <source>
        <strain evidence="5">Lst14</strain>
    </source>
</reference>
<feature type="compositionally biased region" description="Basic and acidic residues" evidence="3">
    <location>
        <begin position="187"/>
        <end position="205"/>
    </location>
</feature>
<dbReference type="OrthoDB" id="265795at2759"/>
<dbReference type="Proteomes" id="UP000291343">
    <property type="component" value="Unassembled WGS sequence"/>
</dbReference>
<dbReference type="InterPro" id="IPR038294">
    <property type="entry name" value="SLBP_RNA_bind_sf"/>
</dbReference>
<proteinExistence type="inferred from homology"/>
<feature type="region of interest" description="Disordered" evidence="3">
    <location>
        <begin position="1"/>
        <end position="36"/>
    </location>
</feature>
<dbReference type="GO" id="GO:0003729">
    <property type="term" value="F:mRNA binding"/>
    <property type="evidence" value="ECO:0007669"/>
    <property type="project" value="InterPro"/>
</dbReference>
<dbReference type="GO" id="GO:0071204">
    <property type="term" value="C:histone pre-mRNA 3'end processing complex"/>
    <property type="evidence" value="ECO:0007669"/>
    <property type="project" value="TreeGrafter"/>
</dbReference>
<keyword evidence="2" id="KW-0694">RNA-binding</keyword>
<accession>A0A482XH04</accession>
<dbReference type="InterPro" id="IPR029344">
    <property type="entry name" value="SLBP_RNA_bind"/>
</dbReference>
<gene>
    <name evidence="5" type="ORF">LSTR_LSTR002044</name>
</gene>
<dbReference type="Gene3D" id="1.10.8.1120">
    <property type="entry name" value="Histone RNA hairpin-binding protein RNA-binding domain"/>
    <property type="match status" value="1"/>
</dbReference>
<dbReference type="PANTHER" id="PTHR17408">
    <property type="entry name" value="HISTONE RNA HAIRPIN-BINDING PROTEIN"/>
    <property type="match status" value="1"/>
</dbReference>
<dbReference type="PANTHER" id="PTHR17408:SF0">
    <property type="entry name" value="HISTONE RNA HAIRPIN-BINDING PROTEIN"/>
    <property type="match status" value="1"/>
</dbReference>